<evidence type="ECO:0000313" key="2">
    <source>
        <dbReference type="EMBL" id="MBT1072337.1"/>
    </source>
</evidence>
<feature type="domain" description="AAA+ ATPase" evidence="1">
    <location>
        <begin position="42"/>
        <end position="196"/>
    </location>
</feature>
<dbReference type="RefSeq" id="WP_214299145.1">
    <property type="nucleotide sequence ID" value="NZ_JAHDYS010000009.1"/>
</dbReference>
<dbReference type="Proteomes" id="UP000784128">
    <property type="component" value="Unassembled WGS sequence"/>
</dbReference>
<organism evidence="2 3">
    <name type="scientific">Pelotalea chapellei</name>
    <dbReference type="NCBI Taxonomy" id="44671"/>
    <lineage>
        <taxon>Bacteria</taxon>
        <taxon>Pseudomonadati</taxon>
        <taxon>Thermodesulfobacteriota</taxon>
        <taxon>Desulfuromonadia</taxon>
        <taxon>Geobacterales</taxon>
        <taxon>Geobacteraceae</taxon>
        <taxon>Pelotalea</taxon>
    </lineage>
</organism>
<dbReference type="InterPro" id="IPR003593">
    <property type="entry name" value="AAA+_ATPase"/>
</dbReference>
<sequence>MYCDFYGLKEKPFTITPNPEFIFLSRNHREAFAHLLYGVDSHAGFIAMTGEVGTGKTTLLRTLLTQLDADKYRSALIFNTCLSWEQLLATICREFDITPVESSRFGYLDALNRFLLDQHLVGSTVVLVIDEAQNMAPDVLEQIRMLSNMETEQDKLIQIILAGQPELEDVLARHDLRQLSQRITVRCRLIPMGLNDTGDYISHRLKVSGCRIPNLFSRGAVKCIYRFSKGVPRLINIACEQTLVMAWTQERTSITKGMVAEVLAETGSFRRRGIMRRFLNWLAAGR</sequence>
<name>A0ABS5U9I3_9BACT</name>
<dbReference type="PANTHER" id="PTHR35894:SF1">
    <property type="entry name" value="PHOSPHORIBULOKINASE _ URIDINE KINASE FAMILY"/>
    <property type="match status" value="1"/>
</dbReference>
<keyword evidence="3" id="KW-1185">Reference proteome</keyword>
<dbReference type="EMBL" id="JAHDYS010000009">
    <property type="protein sequence ID" value="MBT1072337.1"/>
    <property type="molecule type" value="Genomic_DNA"/>
</dbReference>
<dbReference type="PANTHER" id="PTHR35894">
    <property type="entry name" value="GENERAL SECRETION PATHWAY PROTEIN A-RELATED"/>
    <property type="match status" value="1"/>
</dbReference>
<dbReference type="SMART" id="SM00382">
    <property type="entry name" value="AAA"/>
    <property type="match status" value="1"/>
</dbReference>
<dbReference type="InterPro" id="IPR027417">
    <property type="entry name" value="P-loop_NTPase"/>
</dbReference>
<dbReference type="Gene3D" id="3.40.50.300">
    <property type="entry name" value="P-loop containing nucleotide triphosphate hydrolases"/>
    <property type="match status" value="1"/>
</dbReference>
<dbReference type="InterPro" id="IPR049945">
    <property type="entry name" value="AAA_22"/>
</dbReference>
<dbReference type="Pfam" id="PF13401">
    <property type="entry name" value="AAA_22"/>
    <property type="match status" value="1"/>
</dbReference>
<proteinExistence type="predicted"/>
<comment type="caution">
    <text evidence="2">The sequence shown here is derived from an EMBL/GenBank/DDBJ whole genome shotgun (WGS) entry which is preliminary data.</text>
</comment>
<evidence type="ECO:0000313" key="3">
    <source>
        <dbReference type="Proteomes" id="UP000784128"/>
    </source>
</evidence>
<gene>
    <name evidence="2" type="ORF">KJB30_11110</name>
</gene>
<protein>
    <submittedName>
        <fullName evidence="2">AAA family ATPase</fullName>
    </submittedName>
</protein>
<accession>A0ABS5U9I3</accession>
<reference evidence="2 3" key="1">
    <citation type="submission" date="2021-05" db="EMBL/GenBank/DDBJ databases">
        <title>The draft genome of Geobacter chapellei DSM 13688.</title>
        <authorList>
            <person name="Xu Z."/>
            <person name="Masuda Y."/>
            <person name="Itoh H."/>
            <person name="Senoo K."/>
        </authorList>
    </citation>
    <scope>NUCLEOTIDE SEQUENCE [LARGE SCALE GENOMIC DNA]</scope>
    <source>
        <strain evidence="2 3">DSM 13688</strain>
    </source>
</reference>
<dbReference type="InterPro" id="IPR052026">
    <property type="entry name" value="ExeA_AAA_ATPase_DNA-bind"/>
</dbReference>
<dbReference type="SUPFAM" id="SSF52540">
    <property type="entry name" value="P-loop containing nucleoside triphosphate hydrolases"/>
    <property type="match status" value="1"/>
</dbReference>
<evidence type="ECO:0000259" key="1">
    <source>
        <dbReference type="SMART" id="SM00382"/>
    </source>
</evidence>